<dbReference type="AlphaFoldDB" id="A0A1I8EX12"/>
<dbReference type="WBParaSite" id="maker-PairedContig_4789-snap-gene-0.8-mRNA-1">
    <property type="protein sequence ID" value="maker-PairedContig_4789-snap-gene-0.8-mRNA-1"/>
    <property type="gene ID" value="maker-PairedContig_4789-snap-gene-0.8"/>
</dbReference>
<evidence type="ECO:0000313" key="1">
    <source>
        <dbReference type="WBParaSite" id="maker-PairedContig_4789-snap-gene-0.8-mRNA-1"/>
    </source>
</evidence>
<dbReference type="WBParaSite" id="maker-PairedContig_5890-snap-gene-0.6-mRNA-1">
    <property type="protein sequence ID" value="maker-PairedContig_5890-snap-gene-0.6-mRNA-1"/>
    <property type="gene ID" value="maker-PairedContig_5890-snap-gene-0.6"/>
</dbReference>
<reference evidence="1 2" key="1">
    <citation type="submission" date="2016-11" db="UniProtKB">
        <authorList>
            <consortium name="WormBaseParasite"/>
        </authorList>
    </citation>
    <scope>IDENTIFICATION</scope>
    <source>
        <strain evidence="1 2">pt0022</strain>
    </source>
</reference>
<evidence type="ECO:0000313" key="2">
    <source>
        <dbReference type="WBParaSite" id="maker-PairedContig_5890-snap-gene-0.6-mRNA-1"/>
    </source>
</evidence>
<proteinExistence type="predicted"/>
<sequence>MYEMLRIIIEILAVTDIVSEINKKYVECIPDLVTTNKLIHTIRSTCSIVNHSVDSTANNRIESLICQLWHSSNEENSLANAALLVELERKSKDILQKLSAMDILDLIDAKKTVICSDTSFL</sequence>
<name>A0A1I8EX12_WUCBA</name>
<accession>A0A1I8EX12</accession>
<dbReference type="STRING" id="6293.A0A1I8EX12"/>
<organism evidence="2">
    <name type="scientific">Wuchereria bancrofti</name>
    <dbReference type="NCBI Taxonomy" id="6293"/>
    <lineage>
        <taxon>Eukaryota</taxon>
        <taxon>Metazoa</taxon>
        <taxon>Ecdysozoa</taxon>
        <taxon>Nematoda</taxon>
        <taxon>Chromadorea</taxon>
        <taxon>Rhabditida</taxon>
        <taxon>Spirurina</taxon>
        <taxon>Spiruromorpha</taxon>
        <taxon>Filarioidea</taxon>
        <taxon>Onchocercidae</taxon>
        <taxon>Wuchereria</taxon>
    </lineage>
</organism>
<protein>
    <submittedName>
        <fullName evidence="1 2">Uncharacterized protein</fullName>
    </submittedName>
</protein>